<dbReference type="RefSeq" id="WP_240826287.1">
    <property type="nucleotide sequence ID" value="NZ_JAKWBL010000001.1"/>
</dbReference>
<dbReference type="Pfam" id="PF16344">
    <property type="entry name" value="FecR_C"/>
    <property type="match status" value="1"/>
</dbReference>
<evidence type="ECO:0000259" key="3">
    <source>
        <dbReference type="Pfam" id="PF16344"/>
    </source>
</evidence>
<dbReference type="Proteomes" id="UP001202248">
    <property type="component" value="Unassembled WGS sequence"/>
</dbReference>
<accession>A0ABS9SET9</accession>
<organism evidence="4 5">
    <name type="scientific">Niabella ginsengisoli</name>
    <dbReference type="NCBI Taxonomy" id="522298"/>
    <lineage>
        <taxon>Bacteria</taxon>
        <taxon>Pseudomonadati</taxon>
        <taxon>Bacteroidota</taxon>
        <taxon>Chitinophagia</taxon>
        <taxon>Chitinophagales</taxon>
        <taxon>Chitinophagaceae</taxon>
        <taxon>Niabella</taxon>
    </lineage>
</organism>
<evidence type="ECO:0000256" key="1">
    <source>
        <dbReference type="SAM" id="Phobius"/>
    </source>
</evidence>
<dbReference type="InterPro" id="IPR006860">
    <property type="entry name" value="FecR"/>
</dbReference>
<comment type="caution">
    <text evidence="4">The sequence shown here is derived from an EMBL/GenBank/DDBJ whole genome shotgun (WGS) entry which is preliminary data.</text>
</comment>
<dbReference type="InterPro" id="IPR012373">
    <property type="entry name" value="Ferrdict_sens_TM"/>
</dbReference>
<proteinExistence type="predicted"/>
<feature type="domain" description="Protein FecR C-terminal" evidence="3">
    <location>
        <begin position="220"/>
        <end position="287"/>
    </location>
</feature>
<evidence type="ECO:0000313" key="4">
    <source>
        <dbReference type="EMBL" id="MCH5596876.1"/>
    </source>
</evidence>
<dbReference type="PANTHER" id="PTHR30273:SF2">
    <property type="entry name" value="PROTEIN FECR"/>
    <property type="match status" value="1"/>
</dbReference>
<dbReference type="Pfam" id="PF04773">
    <property type="entry name" value="FecR"/>
    <property type="match status" value="1"/>
</dbReference>
<dbReference type="InterPro" id="IPR032508">
    <property type="entry name" value="FecR_C"/>
</dbReference>
<dbReference type="Gene3D" id="2.60.120.1440">
    <property type="match status" value="1"/>
</dbReference>
<evidence type="ECO:0000313" key="5">
    <source>
        <dbReference type="Proteomes" id="UP001202248"/>
    </source>
</evidence>
<dbReference type="PANTHER" id="PTHR30273">
    <property type="entry name" value="PERIPLASMIC SIGNAL SENSOR AND SIGMA FACTOR ACTIVATOR FECR-RELATED"/>
    <property type="match status" value="1"/>
</dbReference>
<keyword evidence="1" id="KW-1133">Transmembrane helix</keyword>
<keyword evidence="1" id="KW-0472">Membrane</keyword>
<evidence type="ECO:0000259" key="2">
    <source>
        <dbReference type="Pfam" id="PF04773"/>
    </source>
</evidence>
<name>A0ABS9SET9_9BACT</name>
<keyword evidence="5" id="KW-1185">Reference proteome</keyword>
<keyword evidence="1" id="KW-0812">Transmembrane</keyword>
<dbReference type="Gene3D" id="3.55.50.30">
    <property type="match status" value="1"/>
</dbReference>
<feature type="domain" description="FecR protein" evidence="2">
    <location>
        <begin position="97"/>
        <end position="179"/>
    </location>
</feature>
<dbReference type="EMBL" id="JAKWBL010000001">
    <property type="protein sequence ID" value="MCH5596876.1"/>
    <property type="molecule type" value="Genomic_DNA"/>
</dbReference>
<sequence>MPIAIKRWLVAASLVLATGMLFYIYRFNSDDVSPKNIAILTDIAPPQSSRAVLFLENGDTQELHTTKNVVTLPHALVKEKSGTLHTIFNPRGSQPIEFILPDGSRLWLSAESSVTYPAVFDKKQRRIQINGEAYLEVTHDANSPFVVYSGSTEVKVLGTRFNINSFGKETKVTLLEGLITVKSSNDSALIKPGQAAVIKAGLDVTKSDTAAAVAWKNAIFDFRQTDIRDIMQEVARWYDVNIRYEGKVSDITLSGTIDRNTNALRVVEMLALSSGLDFKIEGRTIIVKNQK</sequence>
<gene>
    <name evidence="4" type="ORF">MKP09_02515</name>
</gene>
<feature type="transmembrane region" description="Helical" evidence="1">
    <location>
        <begin position="7"/>
        <end position="25"/>
    </location>
</feature>
<protein>
    <submittedName>
        <fullName evidence="4">FecR domain-containing protein</fullName>
    </submittedName>
</protein>
<reference evidence="4 5" key="1">
    <citation type="submission" date="2022-02" db="EMBL/GenBank/DDBJ databases">
        <authorList>
            <person name="Min J."/>
        </authorList>
    </citation>
    <scope>NUCLEOTIDE SEQUENCE [LARGE SCALE GENOMIC DNA]</scope>
    <source>
        <strain evidence="4 5">GR10-1</strain>
    </source>
</reference>